<dbReference type="RefSeq" id="WP_020887653.1">
    <property type="nucleotide sequence ID" value="NZ_ATHI01000028.1"/>
</dbReference>
<keyword evidence="3" id="KW-1185">Reference proteome</keyword>
<dbReference type="PROSITE" id="PS51742">
    <property type="entry name" value="PPC"/>
    <property type="match status" value="1"/>
</dbReference>
<evidence type="ECO:0000313" key="2">
    <source>
        <dbReference type="EMBL" id="EPR31632.1"/>
    </source>
</evidence>
<dbReference type="PATRIC" id="fig|1121439.3.peg.2325"/>
<accession>S7T3G5</accession>
<dbReference type="EMBL" id="ATHI01000028">
    <property type="protein sequence ID" value="EPR31632.1"/>
    <property type="molecule type" value="Genomic_DNA"/>
</dbReference>
<dbReference type="eggNOG" id="COG1661">
    <property type="taxonomic scope" value="Bacteria"/>
</dbReference>
<sequence length="147" mass="15700">MRVSEGSIGRIFVIRLEDGDKLPDSLEEFAREKNLSSGLCLLLGGAGDGTLVTGPVDGEAKKIIPILHALGEVHELAAVGTIFPDAQGAPRLHMHGSFGRGNTARVGCVRRGVDIWRLAECVVVEILGTNMRRVVDPAFGFEVLSPE</sequence>
<proteinExistence type="predicted"/>
<dbReference type="PANTHER" id="PTHR34988">
    <property type="entry name" value="PROTEIN, PUTATIVE-RELATED"/>
    <property type="match status" value="1"/>
</dbReference>
<evidence type="ECO:0000259" key="1">
    <source>
        <dbReference type="PROSITE" id="PS51742"/>
    </source>
</evidence>
<dbReference type="SUPFAM" id="SSF117856">
    <property type="entry name" value="AF0104/ALDC/Ptd012-like"/>
    <property type="match status" value="1"/>
</dbReference>
<dbReference type="InterPro" id="IPR005175">
    <property type="entry name" value="PPC_dom"/>
</dbReference>
<dbReference type="Pfam" id="PF03479">
    <property type="entry name" value="PCC"/>
    <property type="match status" value="1"/>
</dbReference>
<name>S7T3G5_9BACT</name>
<gene>
    <name evidence="2" type="ORF">dsat_0956</name>
</gene>
<dbReference type="CDD" id="cd11378">
    <property type="entry name" value="DUF296"/>
    <property type="match status" value="1"/>
</dbReference>
<dbReference type="Gene3D" id="3.30.1330.80">
    <property type="entry name" value="Hypothetical protein, similar to alpha- acetolactate decarboxylase, domain 2"/>
    <property type="match status" value="1"/>
</dbReference>
<dbReference type="STRING" id="1121439.dsat_0956"/>
<protein>
    <recommendedName>
        <fullName evidence="1">PPC domain-containing protein</fullName>
    </recommendedName>
</protein>
<dbReference type="PANTHER" id="PTHR34988:SF1">
    <property type="entry name" value="DNA-BINDING PROTEIN"/>
    <property type="match status" value="1"/>
</dbReference>
<dbReference type="OrthoDB" id="9798999at2"/>
<reference evidence="2 3" key="1">
    <citation type="journal article" date="2013" name="Genome Announc.">
        <title>Draft genome sequences for three mercury-methylating, sulfate-reducing bacteria.</title>
        <authorList>
            <person name="Brown S.D."/>
            <person name="Hurt R.A.Jr."/>
            <person name="Gilmour C.C."/>
            <person name="Elias D.A."/>
        </authorList>
    </citation>
    <scope>NUCLEOTIDE SEQUENCE [LARGE SCALE GENOMIC DNA]</scope>
    <source>
        <strain evidence="2 3">DSM 16529</strain>
    </source>
</reference>
<feature type="domain" description="PPC" evidence="1">
    <location>
        <begin position="6"/>
        <end position="147"/>
    </location>
</feature>
<comment type="caution">
    <text evidence="2">The sequence shown here is derived from an EMBL/GenBank/DDBJ whole genome shotgun (WGS) entry which is preliminary data.</text>
</comment>
<evidence type="ECO:0000313" key="3">
    <source>
        <dbReference type="Proteomes" id="UP000014975"/>
    </source>
</evidence>
<organism evidence="2 3">
    <name type="scientific">Alkalidesulfovibrio alkalitolerans DSM 16529</name>
    <dbReference type="NCBI Taxonomy" id="1121439"/>
    <lineage>
        <taxon>Bacteria</taxon>
        <taxon>Pseudomonadati</taxon>
        <taxon>Thermodesulfobacteriota</taxon>
        <taxon>Desulfovibrionia</taxon>
        <taxon>Desulfovibrionales</taxon>
        <taxon>Desulfovibrionaceae</taxon>
        <taxon>Alkalidesulfovibrio</taxon>
    </lineage>
</organism>
<dbReference type="AlphaFoldDB" id="S7T3G5"/>
<dbReference type="Proteomes" id="UP000014975">
    <property type="component" value="Unassembled WGS sequence"/>
</dbReference>